<name>A0AAD9G755_BABDI</name>
<dbReference type="GO" id="GO:0000109">
    <property type="term" value="C:nucleotide-excision repair complex"/>
    <property type="evidence" value="ECO:0007669"/>
    <property type="project" value="TreeGrafter"/>
</dbReference>
<feature type="compositionally biased region" description="Polar residues" evidence="4">
    <location>
        <begin position="323"/>
        <end position="338"/>
    </location>
</feature>
<dbReference type="PROSITE" id="PS50082">
    <property type="entry name" value="WD_REPEATS_2"/>
    <property type="match status" value="1"/>
</dbReference>
<dbReference type="InterPro" id="IPR001680">
    <property type="entry name" value="WD40_rpt"/>
</dbReference>
<dbReference type="GO" id="GO:0006283">
    <property type="term" value="P:transcription-coupled nucleotide-excision repair"/>
    <property type="evidence" value="ECO:0007669"/>
    <property type="project" value="InterPro"/>
</dbReference>
<gene>
    <name evidence="5" type="ORF">X943_002002</name>
</gene>
<evidence type="ECO:0000256" key="3">
    <source>
        <dbReference type="PROSITE-ProRule" id="PRU00221"/>
    </source>
</evidence>
<dbReference type="PROSITE" id="PS00678">
    <property type="entry name" value="WD_REPEATS_1"/>
    <property type="match status" value="1"/>
</dbReference>
<reference evidence="5" key="1">
    <citation type="journal article" date="2014" name="Nucleic Acids Res.">
        <title>The evolutionary dynamics of variant antigen genes in Babesia reveal a history of genomic innovation underlying host-parasite interaction.</title>
        <authorList>
            <person name="Jackson A.P."/>
            <person name="Otto T.D."/>
            <person name="Darby A."/>
            <person name="Ramaprasad A."/>
            <person name="Xia D."/>
            <person name="Echaide I.E."/>
            <person name="Farber M."/>
            <person name="Gahlot S."/>
            <person name="Gamble J."/>
            <person name="Gupta D."/>
            <person name="Gupta Y."/>
            <person name="Jackson L."/>
            <person name="Malandrin L."/>
            <person name="Malas T.B."/>
            <person name="Moussa E."/>
            <person name="Nair M."/>
            <person name="Reid A.J."/>
            <person name="Sanders M."/>
            <person name="Sharma J."/>
            <person name="Tracey A."/>
            <person name="Quail M.A."/>
            <person name="Weir W."/>
            <person name="Wastling J.M."/>
            <person name="Hall N."/>
            <person name="Willadsen P."/>
            <person name="Lingelbach K."/>
            <person name="Shiels B."/>
            <person name="Tait A."/>
            <person name="Berriman M."/>
            <person name="Allred D.R."/>
            <person name="Pain A."/>
        </authorList>
    </citation>
    <scope>NUCLEOTIDE SEQUENCE</scope>
    <source>
        <strain evidence="5">1802A</strain>
    </source>
</reference>
<dbReference type="GO" id="GO:0000209">
    <property type="term" value="P:protein polyubiquitination"/>
    <property type="evidence" value="ECO:0007669"/>
    <property type="project" value="TreeGrafter"/>
</dbReference>
<sequence>MPDWRRRWHRESIEQRYAESLHVCNAFGIFNLPCKQSSCIDVSSTGDKLLCSDKSCFCIINVQSQLFEERCLRRPDEQCTPCSCATNTNTRSSPAPCDTLTSKPFIYKSKCAATLWYPVEDRIFLSAGDSLVHVWDLNIPDISHAFNVKLSSVRKLAVQSGASLNSFVAAGLSCGSISACDMRAGVVLNYTSSIVGGEVTALSFQTHDENLLAAGHEDGSVVIWDLRRYNKPLTLLSDKGHVTGIINGCNVSYVDGARMSAAQELPVSHNQDFADEEDIWSYVMGHDNHKTTPATDALSGSLSPSGKGKSTSKRVRAADTANERSLASISTNNLSSKNAPDDGSIGPRSKYSGRRPSQISTVNKLMAKYRLNGGTRLYSGPQSVIREVGIYNVTGDVLQAENKVPPRKTPVGRSLSRTDKGVLKDRGIPSAVECTRDGHYLFIARHRGFIEQYDARNYHYVGHFVIDPLIKSKNPAVDDAYQQYMRMICFNGGDHILFNVRDQLAVLDVKRSAICDMFPLEWEDHETLVDLQHTHPHRSVGLKSKYATDFTAVPNRREFYVINEMGELFVIHPGMLSILSMYYMLTDKGIAFSQPNPDVNDASDCILE</sequence>
<feature type="region of interest" description="Disordered" evidence="4">
    <location>
        <begin position="291"/>
        <end position="359"/>
    </location>
</feature>
<comment type="caution">
    <text evidence="5">The sequence shown here is derived from an EMBL/GenBank/DDBJ whole genome shotgun (WGS) entry which is preliminary data.</text>
</comment>
<dbReference type="InterPro" id="IPR015943">
    <property type="entry name" value="WD40/YVTN_repeat-like_dom_sf"/>
</dbReference>
<feature type="compositionally biased region" description="Low complexity" evidence="4">
    <location>
        <begin position="299"/>
        <end position="309"/>
    </location>
</feature>
<evidence type="ECO:0000313" key="5">
    <source>
        <dbReference type="EMBL" id="KAK1933057.1"/>
    </source>
</evidence>
<dbReference type="InterPro" id="IPR036322">
    <property type="entry name" value="WD40_repeat_dom_sf"/>
</dbReference>
<dbReference type="InterPro" id="IPR042238">
    <property type="entry name" value="Rad28/ERCC8/Ckn1/ATCSA-1"/>
</dbReference>
<dbReference type="SMART" id="SM00320">
    <property type="entry name" value="WD40"/>
    <property type="match status" value="2"/>
</dbReference>
<dbReference type="SUPFAM" id="SSF50978">
    <property type="entry name" value="WD40 repeat-like"/>
    <property type="match status" value="1"/>
</dbReference>
<reference evidence="5" key="2">
    <citation type="submission" date="2021-05" db="EMBL/GenBank/DDBJ databases">
        <authorList>
            <person name="Pain A."/>
        </authorList>
    </citation>
    <scope>NUCLEOTIDE SEQUENCE</scope>
    <source>
        <strain evidence="5">1802A</strain>
    </source>
</reference>
<accession>A0AAD9G755</accession>
<dbReference type="GO" id="GO:0031464">
    <property type="term" value="C:Cul4A-RING E3 ubiquitin ligase complex"/>
    <property type="evidence" value="ECO:0007669"/>
    <property type="project" value="TreeGrafter"/>
</dbReference>
<dbReference type="AlphaFoldDB" id="A0AAD9G755"/>
<proteinExistence type="predicted"/>
<dbReference type="GO" id="GO:0043161">
    <property type="term" value="P:proteasome-mediated ubiquitin-dependent protein catabolic process"/>
    <property type="evidence" value="ECO:0007669"/>
    <property type="project" value="TreeGrafter"/>
</dbReference>
<evidence type="ECO:0000256" key="1">
    <source>
        <dbReference type="ARBA" id="ARBA00022574"/>
    </source>
</evidence>
<evidence type="ECO:0000313" key="6">
    <source>
        <dbReference type="Proteomes" id="UP001195914"/>
    </source>
</evidence>
<dbReference type="InterPro" id="IPR019775">
    <property type="entry name" value="WD40_repeat_CS"/>
</dbReference>
<dbReference type="Gene3D" id="2.130.10.10">
    <property type="entry name" value="YVTN repeat-like/Quinoprotein amine dehydrogenase"/>
    <property type="match status" value="1"/>
</dbReference>
<keyword evidence="2" id="KW-0677">Repeat</keyword>
<keyword evidence="1 3" id="KW-0853">WD repeat</keyword>
<protein>
    <submittedName>
        <fullName evidence="5">Uncharacterized protein</fullName>
    </submittedName>
</protein>
<organism evidence="5 6">
    <name type="scientific">Babesia divergens</name>
    <dbReference type="NCBI Taxonomy" id="32595"/>
    <lineage>
        <taxon>Eukaryota</taxon>
        <taxon>Sar</taxon>
        <taxon>Alveolata</taxon>
        <taxon>Apicomplexa</taxon>
        <taxon>Aconoidasida</taxon>
        <taxon>Piroplasmida</taxon>
        <taxon>Babesiidae</taxon>
        <taxon>Babesia</taxon>
    </lineage>
</organism>
<evidence type="ECO:0000256" key="4">
    <source>
        <dbReference type="SAM" id="MobiDB-lite"/>
    </source>
</evidence>
<dbReference type="EMBL" id="JAHBMH010000073">
    <property type="protein sequence ID" value="KAK1933057.1"/>
    <property type="molecule type" value="Genomic_DNA"/>
</dbReference>
<dbReference type="PANTHER" id="PTHR46202">
    <property type="entry name" value="DNA EXCISION REPAIR PROTEIN ERCC-8"/>
    <property type="match status" value="1"/>
</dbReference>
<evidence type="ECO:0000256" key="2">
    <source>
        <dbReference type="ARBA" id="ARBA00022737"/>
    </source>
</evidence>
<keyword evidence="6" id="KW-1185">Reference proteome</keyword>
<feature type="repeat" description="WD" evidence="3">
    <location>
        <begin position="199"/>
        <end position="234"/>
    </location>
</feature>
<dbReference type="Proteomes" id="UP001195914">
    <property type="component" value="Unassembled WGS sequence"/>
</dbReference>
<dbReference type="PANTHER" id="PTHR46202:SF1">
    <property type="entry name" value="DNA EXCISION REPAIR PROTEIN ERCC-8"/>
    <property type="match status" value="1"/>
</dbReference>